<accession>A0ABX5L444</accession>
<evidence type="ECO:0000313" key="2">
    <source>
        <dbReference type="EMBL" id="PWI27428.1"/>
    </source>
</evidence>
<keyword evidence="3" id="KW-1185">Reference proteome</keyword>
<dbReference type="InterPro" id="IPR003673">
    <property type="entry name" value="CoA-Trfase_fam_III"/>
</dbReference>
<dbReference type="PANTHER" id="PTHR48207">
    <property type="entry name" value="SUCCINATE--HYDROXYMETHYLGLUTARATE COA-TRANSFERASE"/>
    <property type="match status" value="1"/>
</dbReference>
<proteinExistence type="predicted"/>
<organism evidence="2 3">
    <name type="scientific">Pseudoglutamicibacter cumminsii</name>
    <dbReference type="NCBI Taxonomy" id="156979"/>
    <lineage>
        <taxon>Bacteria</taxon>
        <taxon>Bacillati</taxon>
        <taxon>Actinomycetota</taxon>
        <taxon>Actinomycetes</taxon>
        <taxon>Micrococcales</taxon>
        <taxon>Micrococcaceae</taxon>
        <taxon>Pseudoglutamicibacter</taxon>
    </lineage>
</organism>
<dbReference type="InterPro" id="IPR044855">
    <property type="entry name" value="CoA-Trfase_III_dom3_sf"/>
</dbReference>
<dbReference type="InterPro" id="IPR023606">
    <property type="entry name" value="CoA-Trfase_III_dom_1_sf"/>
</dbReference>
<keyword evidence="1" id="KW-0808">Transferase</keyword>
<evidence type="ECO:0000313" key="3">
    <source>
        <dbReference type="Proteomes" id="UP000245514"/>
    </source>
</evidence>
<dbReference type="Gene3D" id="3.30.1540.10">
    <property type="entry name" value="formyl-coa transferase, domain 3"/>
    <property type="match status" value="1"/>
</dbReference>
<dbReference type="Pfam" id="PF02515">
    <property type="entry name" value="CoA_transf_3"/>
    <property type="match status" value="1"/>
</dbReference>
<dbReference type="RefSeq" id="WP_109303985.1">
    <property type="nucleotide sequence ID" value="NZ_QFWG01000009.1"/>
</dbReference>
<gene>
    <name evidence="2" type="ORF">CAY35_07340</name>
</gene>
<reference evidence="2 3" key="1">
    <citation type="submission" date="2018-05" db="EMBL/GenBank/DDBJ databases">
        <title>Draft Genome Sequence of Arthrobacter cumminsii IME1328, Isolated from a Patient Who Suffered from Foot Ulcers in China.</title>
        <authorList>
            <person name="Li M."/>
            <person name="Jiang Z."/>
            <person name="Sun Q."/>
            <person name="Tong Y."/>
        </authorList>
    </citation>
    <scope>NUCLEOTIDE SEQUENCE [LARGE SCALE GENOMIC DNA]</scope>
    <source>
        <strain evidence="2 3">IME1328</strain>
    </source>
</reference>
<protein>
    <submittedName>
        <fullName evidence="2">Carnitine dehydratase</fullName>
    </submittedName>
</protein>
<dbReference type="Proteomes" id="UP000245514">
    <property type="component" value="Unassembled WGS sequence"/>
</dbReference>
<sequence length="398" mass="42560">MLTSGVGQVLGRDAAQNVGQVQGPLEGLVVADFTRILAGPYATMLLADLGATVIKVESPSGDDTRTWQPPARDGEATYYLGVNRNKHAIALNLKDQHDLETAHRIVAKADVFMENFRPGGLKQFGLDPQSVRDKHPHVVHASITGFGSRGGADMPGYDLLAQATSGFMSLTGEPDGDPQRGGVAIFDIMAGLHAAVGVLAALRQREHTGRGQHIEVNLLSSALSGLANQTSGFVGAGAVPFRMGNDHPSLFPYGPFMCADRHVVICVGNDRQFTLLAKVLGAPELAENEDYATMPARNRNRAALRPLLEQQLARATADEWAATFREVGLPASPILGVDEGVAFADSLGLDPVMTPEGNPDGVPTVRTPLWLSDAEPAYRKEPPRIDEDRDAILAWLKD</sequence>
<evidence type="ECO:0000256" key="1">
    <source>
        <dbReference type="ARBA" id="ARBA00022679"/>
    </source>
</evidence>
<comment type="caution">
    <text evidence="2">The sequence shown here is derived from an EMBL/GenBank/DDBJ whole genome shotgun (WGS) entry which is preliminary data.</text>
</comment>
<dbReference type="InterPro" id="IPR050483">
    <property type="entry name" value="CoA-transferase_III_domain"/>
</dbReference>
<name>A0ABX5L444_9MICC</name>
<dbReference type="EMBL" id="QFWG01000009">
    <property type="protein sequence ID" value="PWI27428.1"/>
    <property type="molecule type" value="Genomic_DNA"/>
</dbReference>
<dbReference type="PANTHER" id="PTHR48207:SF3">
    <property type="entry name" value="SUCCINATE--HYDROXYMETHYLGLUTARATE COA-TRANSFERASE"/>
    <property type="match status" value="1"/>
</dbReference>
<dbReference type="SUPFAM" id="SSF89796">
    <property type="entry name" value="CoA-transferase family III (CaiB/BaiF)"/>
    <property type="match status" value="1"/>
</dbReference>
<dbReference type="Gene3D" id="3.40.50.10540">
    <property type="entry name" value="Crotonobetainyl-coa:carnitine coa-transferase, domain 1"/>
    <property type="match status" value="1"/>
</dbReference>